<keyword evidence="4" id="KW-0949">S-adenosyl-L-methionine</keyword>
<evidence type="ECO:0000256" key="4">
    <source>
        <dbReference type="ARBA" id="ARBA00022691"/>
    </source>
</evidence>
<sequence length="887" mass="99807">MERVSRNDRERISALCDDWKRALARLFQERFSNLEGKAADRAFDRALTRLFETLLCKCWWGAARTGTGAPFSLREQFPAFWEAMRASGCFRKLFTLAWGVGPDAGLDMAVLDMVQEQITEHEGLRWMDIRHAGALFEELMDKHLLLEDGKADVVNSMNKKTDGVYFTDRSIVAFLVSAALEGYQDRSAEALFGLRIIDPAMGAGFFLTEMVDQLSGLIAAKSELAPAEIRRRVLCGCIYGIDKNPVAVDIAMFTLWLTELQGDEAFPELRSRLLAADSLLLVPPDRETEENRDLTGWSHLFPEVFGGAGTEQGFDIVIGNPPWGKIKTNVNSFLLNDAGTLAALPQGQAKRTYIEKDQRLQANWRQYYLDTSGYLRQLKGRGLYVHQRCEINGKTVGGDDDFYKFFVELAFQIAKGDGVVGLVVPAAFYLSESASGLRRLYLEHGCFSRLTGIINSRKLFPIHPSFKFVAFLYRKGAVGDAVCGARFDVKDPEELRTDRQDGVSYSMPFLRRYSGDFLTIPECKSPAEAALMERLCGVFPRLGERVEDGWNVSFLREVDMTGDKEQFLPREAFLRKRGAQRAQYVPVFEGRMVHQYDCSRKRYRSGSGRTAKWERNPRPGAPVTPQFYMKESQVPVDLSHFRACFCDVTGQHNVRTVLAALIPPHCVCGNKVPVCRFDREDIRLPLLWVALANSFVVDWLIRKRMTTTLNFFHWANVPFPRLSPDGEAARELIRDAARLLLQNAGMEALPGLLPGVCPAGGPAEPGRPLPPEAQEELRLRIDCRAAELFGLSPEELALILYAFPSLDNPRKGLPGDRKYGGVSTGCYVTRDKLLLAYLERRAPDDTRDVVELYRRAGVSIEDCTGPVRDLRERAARYEELGTVAYET</sequence>
<proteinExistence type="predicted"/>
<evidence type="ECO:0000256" key="5">
    <source>
        <dbReference type="ARBA" id="ARBA00047942"/>
    </source>
</evidence>
<dbReference type="Gene3D" id="3.40.50.150">
    <property type="entry name" value="Vaccinia Virus protein VP39"/>
    <property type="match status" value="1"/>
</dbReference>
<dbReference type="eggNOG" id="COG0827">
    <property type="taxonomic scope" value="Bacteria"/>
</dbReference>
<dbReference type="InterPro" id="IPR011639">
    <property type="entry name" value="MethylTrfase_TaqI-like_dom"/>
</dbReference>
<evidence type="ECO:0000313" key="8">
    <source>
        <dbReference type="Proteomes" id="UP000064844"/>
    </source>
</evidence>
<name>A0A0S2W6H4_9FIRM</name>
<dbReference type="InterPro" id="IPR002052">
    <property type="entry name" value="DNA_methylase_N6_adenine_CS"/>
</dbReference>
<dbReference type="GO" id="GO:0032259">
    <property type="term" value="P:methylation"/>
    <property type="evidence" value="ECO:0007669"/>
    <property type="project" value="UniProtKB-KW"/>
</dbReference>
<dbReference type="PROSITE" id="PS00092">
    <property type="entry name" value="N6_MTASE"/>
    <property type="match status" value="1"/>
</dbReference>
<keyword evidence="3" id="KW-0808">Transferase</keyword>
<evidence type="ECO:0000259" key="6">
    <source>
        <dbReference type="Pfam" id="PF07669"/>
    </source>
</evidence>
<dbReference type="AlphaFoldDB" id="A0A0S2W6H4"/>
<protein>
    <recommendedName>
        <fullName evidence="1">site-specific DNA-methyltransferase (adenine-specific)</fullName>
        <ecNumber evidence="1">2.1.1.72</ecNumber>
    </recommendedName>
</protein>
<organism evidence="7 8">
    <name type="scientific">Intestinimonas butyriciproducens</name>
    <dbReference type="NCBI Taxonomy" id="1297617"/>
    <lineage>
        <taxon>Bacteria</taxon>
        <taxon>Bacillati</taxon>
        <taxon>Bacillota</taxon>
        <taxon>Clostridia</taxon>
        <taxon>Eubacteriales</taxon>
        <taxon>Intestinimonas</taxon>
    </lineage>
</organism>
<dbReference type="Proteomes" id="UP000064844">
    <property type="component" value="Chromosome"/>
</dbReference>
<evidence type="ECO:0000256" key="2">
    <source>
        <dbReference type="ARBA" id="ARBA00022603"/>
    </source>
</evidence>
<dbReference type="InterPro" id="IPR029063">
    <property type="entry name" value="SAM-dependent_MTases_sf"/>
</dbReference>
<keyword evidence="2" id="KW-0489">Methyltransferase</keyword>
<reference evidence="7 8" key="1">
    <citation type="journal article" date="2015" name="Nat. Commun.">
        <title>Production of butyrate from lysine and the Amadori product fructoselysine by a human gut commensal.</title>
        <authorList>
            <person name="Bui T.P."/>
            <person name="Ritari J."/>
            <person name="Boeren S."/>
            <person name="de Waard P."/>
            <person name="Plugge C.M."/>
            <person name="de Vos W.M."/>
        </authorList>
    </citation>
    <scope>NUCLEOTIDE SEQUENCE [LARGE SCALE GENOMIC DNA]</scope>
    <source>
        <strain evidence="7 8">AF211</strain>
    </source>
</reference>
<keyword evidence="8" id="KW-1185">Reference proteome</keyword>
<reference evidence="8" key="2">
    <citation type="submission" date="2015-04" db="EMBL/GenBank/DDBJ databases">
        <title>A butyrogenic pathway from the amino acid lysine in a human gut commensal.</title>
        <authorList>
            <person name="de Vos W.M."/>
            <person name="Bui N.T.P."/>
            <person name="Plugge C.M."/>
            <person name="Ritari J."/>
        </authorList>
    </citation>
    <scope>NUCLEOTIDE SEQUENCE [LARGE SCALE GENOMIC DNA]</scope>
    <source>
        <strain evidence="8">AF211</strain>
    </source>
</reference>
<feature type="domain" description="Type II methyltransferase M.TaqI-like" evidence="6">
    <location>
        <begin position="237"/>
        <end position="331"/>
    </location>
</feature>
<dbReference type="InterPro" id="IPR050953">
    <property type="entry name" value="N4_N6_ade-DNA_methylase"/>
</dbReference>
<gene>
    <name evidence="7" type="ORF">IB211_02566c</name>
</gene>
<accession>A0A0S2W6H4</accession>
<dbReference type="PRINTS" id="PR00507">
    <property type="entry name" value="N12N6MTFRASE"/>
</dbReference>
<dbReference type="eggNOG" id="COG1002">
    <property type="taxonomic scope" value="Bacteria"/>
</dbReference>
<evidence type="ECO:0000256" key="3">
    <source>
        <dbReference type="ARBA" id="ARBA00022679"/>
    </source>
</evidence>
<evidence type="ECO:0000256" key="1">
    <source>
        <dbReference type="ARBA" id="ARBA00011900"/>
    </source>
</evidence>
<comment type="catalytic activity">
    <reaction evidence="5">
        <text>a 2'-deoxyadenosine in DNA + S-adenosyl-L-methionine = an N(6)-methyl-2'-deoxyadenosine in DNA + S-adenosyl-L-homocysteine + H(+)</text>
        <dbReference type="Rhea" id="RHEA:15197"/>
        <dbReference type="Rhea" id="RHEA-COMP:12418"/>
        <dbReference type="Rhea" id="RHEA-COMP:12419"/>
        <dbReference type="ChEBI" id="CHEBI:15378"/>
        <dbReference type="ChEBI" id="CHEBI:57856"/>
        <dbReference type="ChEBI" id="CHEBI:59789"/>
        <dbReference type="ChEBI" id="CHEBI:90615"/>
        <dbReference type="ChEBI" id="CHEBI:90616"/>
        <dbReference type="EC" id="2.1.1.72"/>
    </reaction>
</comment>
<dbReference type="Pfam" id="PF07669">
    <property type="entry name" value="Eco57I"/>
    <property type="match status" value="1"/>
</dbReference>
<dbReference type="STRING" id="1297617.IB211_02566c"/>
<dbReference type="EC" id="2.1.1.72" evidence="1"/>
<dbReference type="GO" id="GO:0006304">
    <property type="term" value="P:DNA modification"/>
    <property type="evidence" value="ECO:0007669"/>
    <property type="project" value="InterPro"/>
</dbReference>
<dbReference type="KEGG" id="ibu:IB211_02566c"/>
<dbReference type="GO" id="GO:0003676">
    <property type="term" value="F:nucleic acid binding"/>
    <property type="evidence" value="ECO:0007669"/>
    <property type="project" value="InterPro"/>
</dbReference>
<evidence type="ECO:0000313" key="7">
    <source>
        <dbReference type="EMBL" id="ALP94957.1"/>
    </source>
</evidence>
<dbReference type="EMBL" id="CP011307">
    <property type="protein sequence ID" value="ALP94957.1"/>
    <property type="molecule type" value="Genomic_DNA"/>
</dbReference>
<dbReference type="PANTHER" id="PTHR33841:SF1">
    <property type="entry name" value="DNA METHYLTRANSFERASE A"/>
    <property type="match status" value="1"/>
</dbReference>
<dbReference type="SUPFAM" id="SSF53335">
    <property type="entry name" value="S-adenosyl-L-methionine-dependent methyltransferases"/>
    <property type="match status" value="1"/>
</dbReference>
<dbReference type="GO" id="GO:0009007">
    <property type="term" value="F:site-specific DNA-methyltransferase (adenine-specific) activity"/>
    <property type="evidence" value="ECO:0007669"/>
    <property type="project" value="UniProtKB-EC"/>
</dbReference>
<dbReference type="RefSeq" id="WP_058118250.1">
    <property type="nucleotide sequence ID" value="NZ_CP011307.1"/>
</dbReference>
<dbReference type="PANTHER" id="PTHR33841">
    <property type="entry name" value="DNA METHYLTRANSFERASE YEEA-RELATED"/>
    <property type="match status" value="1"/>
</dbReference>